<accession>A0A974NI01</accession>
<protein>
    <submittedName>
        <fullName evidence="2">FkbM family methyltransferase</fullName>
    </submittedName>
</protein>
<dbReference type="SUPFAM" id="SSF53335">
    <property type="entry name" value="S-adenosyl-L-methionine-dependent methyltransferases"/>
    <property type="match status" value="1"/>
</dbReference>
<keyword evidence="2" id="KW-0489">Methyltransferase</keyword>
<dbReference type="PANTHER" id="PTHR34203:SF15">
    <property type="entry name" value="SLL1173 PROTEIN"/>
    <property type="match status" value="1"/>
</dbReference>
<dbReference type="NCBIfam" id="TIGR01444">
    <property type="entry name" value="fkbM_fam"/>
    <property type="match status" value="1"/>
</dbReference>
<dbReference type="PANTHER" id="PTHR34203">
    <property type="entry name" value="METHYLTRANSFERASE, FKBM FAMILY PROTEIN"/>
    <property type="match status" value="1"/>
</dbReference>
<dbReference type="Pfam" id="PF05050">
    <property type="entry name" value="Methyltransf_21"/>
    <property type="match status" value="1"/>
</dbReference>
<dbReference type="InterPro" id="IPR029063">
    <property type="entry name" value="SAM-dependent_MTases_sf"/>
</dbReference>
<name>A0A974NI01_9GAMM</name>
<keyword evidence="2" id="KW-0808">Transferase</keyword>
<dbReference type="AlphaFoldDB" id="A0A974NI01"/>
<dbReference type="Proteomes" id="UP000595278">
    <property type="component" value="Chromosome"/>
</dbReference>
<evidence type="ECO:0000313" key="2">
    <source>
        <dbReference type="EMBL" id="QQP86956.1"/>
    </source>
</evidence>
<dbReference type="EMBL" id="CP067393">
    <property type="protein sequence ID" value="QQP86956.1"/>
    <property type="molecule type" value="Genomic_DNA"/>
</dbReference>
<evidence type="ECO:0000259" key="1">
    <source>
        <dbReference type="Pfam" id="PF05050"/>
    </source>
</evidence>
<sequence>MGLRRLIKNYKKKKKQTVTPCDEAVINGFKFNVNLDQFWDSFNKDWELQTKRFFKKYTRPDKNIIDIGTWIGPTVLIGYANNPNKIYAVEADPLNFHTLKKNCYNNLLLDKVTLINNCVYFESNSIVSFGEPLNENDSSTKSFSLEGDGFKILSKTITDIILENKIENFNIVKIDIEGAEKYIVNDLIYLSTVKNLTILLSLHPSFWAEEKDEIIKHLSTALKLYDIYNLDEEIIDIQTVVDYTHTKINFELILKQKVIQ</sequence>
<reference evidence="2 3" key="1">
    <citation type="submission" date="2021-01" db="EMBL/GenBank/DDBJ databases">
        <title>Entomomonas sp. F2A isolated from a house cricket (Acheta domesticus).</title>
        <authorList>
            <person name="Spergser J."/>
            <person name="Busse H.-J."/>
        </authorList>
    </citation>
    <scope>NUCLEOTIDE SEQUENCE [LARGE SCALE GENOMIC DNA]</scope>
    <source>
        <strain evidence="2 3">F2A</strain>
    </source>
</reference>
<dbReference type="KEGG" id="eaz:JHT90_06840"/>
<organism evidence="2 3">
    <name type="scientific">Entomomonas asaccharolytica</name>
    <dbReference type="NCBI Taxonomy" id="2785331"/>
    <lineage>
        <taxon>Bacteria</taxon>
        <taxon>Pseudomonadati</taxon>
        <taxon>Pseudomonadota</taxon>
        <taxon>Gammaproteobacteria</taxon>
        <taxon>Pseudomonadales</taxon>
        <taxon>Pseudomonadaceae</taxon>
        <taxon>Entomomonas</taxon>
    </lineage>
</organism>
<dbReference type="RefSeq" id="WP_201095472.1">
    <property type="nucleotide sequence ID" value="NZ_CP067393.1"/>
</dbReference>
<dbReference type="InterPro" id="IPR052514">
    <property type="entry name" value="SAM-dependent_MTase"/>
</dbReference>
<gene>
    <name evidence="2" type="ORF">JHT90_06840</name>
</gene>
<keyword evidence="3" id="KW-1185">Reference proteome</keyword>
<dbReference type="GO" id="GO:0032259">
    <property type="term" value="P:methylation"/>
    <property type="evidence" value="ECO:0007669"/>
    <property type="project" value="UniProtKB-KW"/>
</dbReference>
<proteinExistence type="predicted"/>
<dbReference type="Gene3D" id="3.40.50.150">
    <property type="entry name" value="Vaccinia Virus protein VP39"/>
    <property type="match status" value="1"/>
</dbReference>
<evidence type="ECO:0000313" key="3">
    <source>
        <dbReference type="Proteomes" id="UP000595278"/>
    </source>
</evidence>
<feature type="domain" description="Methyltransferase FkbM" evidence="1">
    <location>
        <begin position="83"/>
        <end position="218"/>
    </location>
</feature>
<dbReference type="InterPro" id="IPR006342">
    <property type="entry name" value="FkbM_mtfrase"/>
</dbReference>
<dbReference type="GO" id="GO:0008168">
    <property type="term" value="F:methyltransferase activity"/>
    <property type="evidence" value="ECO:0007669"/>
    <property type="project" value="UniProtKB-KW"/>
</dbReference>